<feature type="chain" id="PRO_5047527891" evidence="1">
    <location>
        <begin position="24"/>
        <end position="180"/>
    </location>
</feature>
<protein>
    <submittedName>
        <fullName evidence="3">Molybdopterin-dependent oxidoreductase</fullName>
    </submittedName>
</protein>
<dbReference type="Proteomes" id="UP001430290">
    <property type="component" value="Unassembled WGS sequence"/>
</dbReference>
<evidence type="ECO:0000313" key="4">
    <source>
        <dbReference type="Proteomes" id="UP001430290"/>
    </source>
</evidence>
<evidence type="ECO:0000256" key="1">
    <source>
        <dbReference type="SAM" id="SignalP"/>
    </source>
</evidence>
<evidence type="ECO:0000259" key="2">
    <source>
        <dbReference type="Pfam" id="PF00174"/>
    </source>
</evidence>
<comment type="caution">
    <text evidence="3">The sequence shown here is derived from an EMBL/GenBank/DDBJ whole genome shotgun (WGS) entry which is preliminary data.</text>
</comment>
<dbReference type="SUPFAM" id="SSF56524">
    <property type="entry name" value="Oxidoreductase molybdopterin-binding domain"/>
    <property type="match status" value="1"/>
</dbReference>
<accession>A0ABS7TFR0</accession>
<dbReference type="InterPro" id="IPR036374">
    <property type="entry name" value="OxRdtase_Mopterin-bd_sf"/>
</dbReference>
<keyword evidence="4" id="KW-1185">Reference proteome</keyword>
<sequence>MKLRPLVLAALLLTTPALHVAYADNPVPMANVKPSIDVRISGAVKAPQSFDVAALKKLTARNSGPMDVICASGATVGKVNNFRGARLTDVLDAVGLNLDGHKDGRRMVVVARATDGYVVTFSWNELYNTAIGKDVLVAWEKDGKPLGVREGQLLLISGQDTKTGPRHVRNLISIEVLRMK</sequence>
<dbReference type="Gene3D" id="3.90.420.10">
    <property type="entry name" value="Oxidoreductase, molybdopterin-binding domain"/>
    <property type="match status" value="1"/>
</dbReference>
<reference evidence="3" key="1">
    <citation type="submission" date="2021-09" db="EMBL/GenBank/DDBJ databases">
        <authorList>
            <person name="Wu T."/>
            <person name="Guo S.Z."/>
        </authorList>
    </citation>
    <scope>NUCLEOTIDE SEQUENCE</scope>
    <source>
        <strain evidence="3">RSS-23</strain>
    </source>
</reference>
<evidence type="ECO:0000313" key="3">
    <source>
        <dbReference type="EMBL" id="MBZ4186570.1"/>
    </source>
</evidence>
<keyword evidence="1" id="KW-0732">Signal</keyword>
<feature type="signal peptide" evidence="1">
    <location>
        <begin position="1"/>
        <end position="23"/>
    </location>
</feature>
<dbReference type="Pfam" id="PF00174">
    <property type="entry name" value="Oxidored_molyb"/>
    <property type="match status" value="1"/>
</dbReference>
<dbReference type="RefSeq" id="WP_223629248.1">
    <property type="nucleotide sequence ID" value="NZ_JAIQDJ010000005.1"/>
</dbReference>
<feature type="domain" description="Oxidoreductase molybdopterin-binding" evidence="2">
    <location>
        <begin position="33"/>
        <end position="151"/>
    </location>
</feature>
<dbReference type="EMBL" id="JAIQDJ010000005">
    <property type="protein sequence ID" value="MBZ4186570.1"/>
    <property type="molecule type" value="Genomic_DNA"/>
</dbReference>
<organism evidence="3 4">
    <name type="scientific">Thermomonas beijingensis</name>
    <dbReference type="NCBI Taxonomy" id="2872701"/>
    <lineage>
        <taxon>Bacteria</taxon>
        <taxon>Pseudomonadati</taxon>
        <taxon>Pseudomonadota</taxon>
        <taxon>Gammaproteobacteria</taxon>
        <taxon>Lysobacterales</taxon>
        <taxon>Lysobacteraceae</taxon>
        <taxon>Thermomonas</taxon>
    </lineage>
</organism>
<dbReference type="InterPro" id="IPR000572">
    <property type="entry name" value="OxRdtase_Mopterin-bd_dom"/>
</dbReference>
<name>A0ABS7TFR0_9GAMM</name>
<gene>
    <name evidence="3" type="ORF">K7B09_09575</name>
</gene>
<proteinExistence type="predicted"/>